<dbReference type="Gene3D" id="3.30.9.10">
    <property type="entry name" value="D-Amino Acid Oxidase, subunit A, domain 2"/>
    <property type="match status" value="1"/>
</dbReference>
<evidence type="ECO:0000313" key="3">
    <source>
        <dbReference type="EMBL" id="KAL2829424.1"/>
    </source>
</evidence>
<name>A0ABR4IQ81_9EURO</name>
<dbReference type="Gene3D" id="3.50.50.60">
    <property type="entry name" value="FAD/NAD(P)-binding domain"/>
    <property type="match status" value="1"/>
</dbReference>
<dbReference type="PANTHER" id="PTHR13847:SF279">
    <property type="entry name" value="FAD DEPENDENT OXIDOREDUCTASE DOMAIN-CONTAINING PROTEIN-RELATED"/>
    <property type="match status" value="1"/>
</dbReference>
<dbReference type="InterPro" id="IPR006076">
    <property type="entry name" value="FAD-dep_OxRdtase"/>
</dbReference>
<evidence type="ECO:0000313" key="4">
    <source>
        <dbReference type="Proteomes" id="UP001610335"/>
    </source>
</evidence>
<feature type="domain" description="FAD dependent oxidoreductase" evidence="2">
    <location>
        <begin position="37"/>
        <end position="415"/>
    </location>
</feature>
<proteinExistence type="predicted"/>
<sequence>MPSKPFPAATSITPFWRTEPDPLDNHRSTETLPETTDIVIIGAGYAGASTAYHILEQCDPSSKPSIVILEARQLCSGATGRNGGHLKPDVYNAISTFAGRYGVEAAAEVAAFEYAHVPALEAVVAKENIDCDLQVSQAHDVQLDEKHTAKLKAGFEALLAGGSVPTQSAVFTSGTEAENVSGVKDAKSCFTYRAGRLWPYKLIAGLLKKAISNGANLQTNTPVLSISSSPNTEGLWTVQTPRGAIRSKQIIFSSNAYTSAIAPQYSGKIIPVRGICSRIVVPNPPTRVLDSSYTIRIKEGIYEYLIPRPDGSIVIGGARSAYAQQLENWYDNTDDSRLIESAKGHFDGYMQRYFNGWEGTGAFTDRVWTGIMGYTTDSLPHVGQVPGKPGQFVIAGFNGHGMPQIFLSAKGVAEMVVRGVEFDQTAVPKLFKTSQARLDSTENRILGASYLDGAVKGKL</sequence>
<comment type="caution">
    <text evidence="3">The sequence shown here is derived from an EMBL/GenBank/DDBJ whole genome shotgun (WGS) entry which is preliminary data.</text>
</comment>
<keyword evidence="4" id="KW-1185">Reference proteome</keyword>
<dbReference type="SUPFAM" id="SSF51905">
    <property type="entry name" value="FAD/NAD(P)-binding domain"/>
    <property type="match status" value="1"/>
</dbReference>
<dbReference type="PANTHER" id="PTHR13847">
    <property type="entry name" value="SARCOSINE DEHYDROGENASE-RELATED"/>
    <property type="match status" value="1"/>
</dbReference>
<feature type="region of interest" description="Disordered" evidence="1">
    <location>
        <begin position="1"/>
        <end position="30"/>
    </location>
</feature>
<organism evidence="3 4">
    <name type="scientific">Aspergillus cavernicola</name>
    <dbReference type="NCBI Taxonomy" id="176166"/>
    <lineage>
        <taxon>Eukaryota</taxon>
        <taxon>Fungi</taxon>
        <taxon>Dikarya</taxon>
        <taxon>Ascomycota</taxon>
        <taxon>Pezizomycotina</taxon>
        <taxon>Eurotiomycetes</taxon>
        <taxon>Eurotiomycetidae</taxon>
        <taxon>Eurotiales</taxon>
        <taxon>Aspergillaceae</taxon>
        <taxon>Aspergillus</taxon>
        <taxon>Aspergillus subgen. Nidulantes</taxon>
    </lineage>
</organism>
<feature type="compositionally biased region" description="Basic and acidic residues" evidence="1">
    <location>
        <begin position="18"/>
        <end position="29"/>
    </location>
</feature>
<evidence type="ECO:0000259" key="2">
    <source>
        <dbReference type="Pfam" id="PF01266"/>
    </source>
</evidence>
<dbReference type="InterPro" id="IPR036188">
    <property type="entry name" value="FAD/NAD-bd_sf"/>
</dbReference>
<accession>A0ABR4IQ81</accession>
<evidence type="ECO:0000256" key="1">
    <source>
        <dbReference type="SAM" id="MobiDB-lite"/>
    </source>
</evidence>
<dbReference type="Pfam" id="PF01266">
    <property type="entry name" value="DAO"/>
    <property type="match status" value="1"/>
</dbReference>
<reference evidence="3 4" key="1">
    <citation type="submission" date="2024-07" db="EMBL/GenBank/DDBJ databases">
        <title>Section-level genome sequencing and comparative genomics of Aspergillus sections Usti and Cavernicolus.</title>
        <authorList>
            <consortium name="Lawrence Berkeley National Laboratory"/>
            <person name="Nybo J.L."/>
            <person name="Vesth T.C."/>
            <person name="Theobald S."/>
            <person name="Frisvad J.C."/>
            <person name="Larsen T.O."/>
            <person name="Kjaerboelling I."/>
            <person name="Rothschild-Mancinelli K."/>
            <person name="Lyhne E.K."/>
            <person name="Kogle M.E."/>
            <person name="Barry K."/>
            <person name="Clum A."/>
            <person name="Na H."/>
            <person name="Ledsgaard L."/>
            <person name="Lin J."/>
            <person name="Lipzen A."/>
            <person name="Kuo A."/>
            <person name="Riley R."/>
            <person name="Mondo S."/>
            <person name="LaButti K."/>
            <person name="Haridas S."/>
            <person name="Pangalinan J."/>
            <person name="Salamov A.A."/>
            <person name="Simmons B.A."/>
            <person name="Magnuson J.K."/>
            <person name="Chen J."/>
            <person name="Drula E."/>
            <person name="Henrissat B."/>
            <person name="Wiebenga A."/>
            <person name="Lubbers R.J."/>
            <person name="Gomes A.C."/>
            <person name="Makela M.R."/>
            <person name="Stajich J."/>
            <person name="Grigoriev I.V."/>
            <person name="Mortensen U.H."/>
            <person name="De vries R.P."/>
            <person name="Baker S.E."/>
            <person name="Andersen M.R."/>
        </authorList>
    </citation>
    <scope>NUCLEOTIDE SEQUENCE [LARGE SCALE GENOMIC DNA]</scope>
    <source>
        <strain evidence="3 4">CBS 600.67</strain>
    </source>
</reference>
<dbReference type="Proteomes" id="UP001610335">
    <property type="component" value="Unassembled WGS sequence"/>
</dbReference>
<dbReference type="EMBL" id="JBFXLS010000016">
    <property type="protein sequence ID" value="KAL2829424.1"/>
    <property type="molecule type" value="Genomic_DNA"/>
</dbReference>
<protein>
    <submittedName>
        <fullName evidence="3">FAD dependent oxidoreductase</fullName>
    </submittedName>
</protein>
<gene>
    <name evidence="3" type="ORF">BDW59DRAFT_142086</name>
</gene>